<comment type="caution">
    <text evidence="4">The sequence shown here is derived from an EMBL/GenBank/DDBJ whole genome shotgun (WGS) entry which is preliminary data.</text>
</comment>
<feature type="signal peptide" evidence="3">
    <location>
        <begin position="1"/>
        <end position="22"/>
    </location>
</feature>
<proteinExistence type="predicted"/>
<dbReference type="PANTHER" id="PTHR46344">
    <property type="entry name" value="OS02G0202900 PROTEIN"/>
    <property type="match status" value="1"/>
</dbReference>
<keyword evidence="5" id="KW-1185">Reference proteome</keyword>
<keyword evidence="2" id="KW-0677">Repeat</keyword>
<name>A0AAD4I876_9PLEO</name>
<dbReference type="InterPro" id="IPR015915">
    <property type="entry name" value="Kelch-typ_b-propeller"/>
</dbReference>
<accession>A0AAD4I876</accession>
<keyword evidence="1" id="KW-0880">Kelch repeat</keyword>
<organism evidence="4 5">
    <name type="scientific">Alternaria panax</name>
    <dbReference type="NCBI Taxonomy" id="48097"/>
    <lineage>
        <taxon>Eukaryota</taxon>
        <taxon>Fungi</taxon>
        <taxon>Dikarya</taxon>
        <taxon>Ascomycota</taxon>
        <taxon>Pezizomycotina</taxon>
        <taxon>Dothideomycetes</taxon>
        <taxon>Pleosporomycetidae</taxon>
        <taxon>Pleosporales</taxon>
        <taxon>Pleosporineae</taxon>
        <taxon>Pleosporaceae</taxon>
        <taxon>Alternaria</taxon>
        <taxon>Alternaria sect. Panax</taxon>
    </lineage>
</organism>
<dbReference type="Proteomes" id="UP001199106">
    <property type="component" value="Unassembled WGS sequence"/>
</dbReference>
<dbReference type="SUPFAM" id="SSF117281">
    <property type="entry name" value="Kelch motif"/>
    <property type="match status" value="1"/>
</dbReference>
<dbReference type="Gene3D" id="2.120.10.80">
    <property type="entry name" value="Kelch-type beta propeller"/>
    <property type="match status" value="2"/>
</dbReference>
<evidence type="ECO:0000313" key="5">
    <source>
        <dbReference type="Proteomes" id="UP001199106"/>
    </source>
</evidence>
<evidence type="ECO:0000256" key="1">
    <source>
        <dbReference type="ARBA" id="ARBA00022441"/>
    </source>
</evidence>
<dbReference type="EMBL" id="JAANER010000005">
    <property type="protein sequence ID" value="KAG9189717.1"/>
    <property type="molecule type" value="Genomic_DNA"/>
</dbReference>
<evidence type="ECO:0000256" key="2">
    <source>
        <dbReference type="ARBA" id="ARBA00022737"/>
    </source>
</evidence>
<dbReference type="AlphaFoldDB" id="A0AAD4I876"/>
<feature type="chain" id="PRO_5042084264" description="Galactose oxidase" evidence="3">
    <location>
        <begin position="23"/>
        <end position="255"/>
    </location>
</feature>
<evidence type="ECO:0000256" key="3">
    <source>
        <dbReference type="SAM" id="SignalP"/>
    </source>
</evidence>
<evidence type="ECO:0008006" key="6">
    <source>
        <dbReference type="Google" id="ProtNLM"/>
    </source>
</evidence>
<keyword evidence="3" id="KW-0732">Signal</keyword>
<evidence type="ECO:0000313" key="4">
    <source>
        <dbReference type="EMBL" id="KAG9189717.1"/>
    </source>
</evidence>
<gene>
    <name evidence="4" type="ORF">G6011_06585</name>
</gene>
<sequence length="255" mass="27018">MHFSIFNPTLLTGVLLITAASSAPSSILIPPSSITILGGVIPSNTLFPLVDTTPLIQFYSITNYAWTIRSSMPQGPNHANATAVNGKIYVLSGLPGIGEAGEGRRVWGAVADSWVYDPITGLWETIPGAPAGKERGSGAAVVSIFNTDIWTWLSVPEAAKYIPEARDHAGAAVIDAKMYTLGGRNSGQENARDTVFVLDLCDLEAVWKTSAAHMPTPRSGVAAGPIEKKVYVFGDEGNVQSETGVLNQVEVYDTT</sequence>
<protein>
    <recommendedName>
        <fullName evidence="6">Galactose oxidase</fullName>
    </recommendedName>
</protein>
<reference evidence="4" key="1">
    <citation type="submission" date="2021-07" db="EMBL/GenBank/DDBJ databases">
        <title>Genome Resource of American Ginseng Black Spot Pathogen Alternaria panax.</title>
        <authorList>
            <person name="Qiu C."/>
            <person name="Wang W."/>
            <person name="Liu Z."/>
        </authorList>
    </citation>
    <scope>NUCLEOTIDE SEQUENCE</scope>
    <source>
        <strain evidence="4">BNCC115425</strain>
    </source>
</reference>
<dbReference type="PANTHER" id="PTHR46344:SF27">
    <property type="entry name" value="KELCH REPEAT SUPERFAMILY PROTEIN"/>
    <property type="match status" value="1"/>
</dbReference>